<dbReference type="RefSeq" id="WP_058892596.1">
    <property type="nucleotide sequence ID" value="NZ_LQBL01000033.1"/>
</dbReference>
<dbReference type="STRING" id="767452.AVL62_12410"/>
<protein>
    <recommendedName>
        <fullName evidence="2">VTT domain-containing protein</fullName>
    </recommendedName>
</protein>
<keyword evidence="1" id="KW-0472">Membrane</keyword>
<proteinExistence type="predicted"/>
<organism evidence="3 4">
    <name type="scientific">Serinicoccus chungangensis</name>
    <dbReference type="NCBI Taxonomy" id="767452"/>
    <lineage>
        <taxon>Bacteria</taxon>
        <taxon>Bacillati</taxon>
        <taxon>Actinomycetota</taxon>
        <taxon>Actinomycetes</taxon>
        <taxon>Micrococcales</taxon>
        <taxon>Ornithinimicrobiaceae</taxon>
        <taxon>Serinicoccus</taxon>
    </lineage>
</organism>
<feature type="transmembrane region" description="Helical" evidence="1">
    <location>
        <begin position="108"/>
        <end position="130"/>
    </location>
</feature>
<dbReference type="InterPro" id="IPR032816">
    <property type="entry name" value="VTT_dom"/>
</dbReference>
<keyword evidence="1" id="KW-0812">Transmembrane</keyword>
<name>A0A0W8I0Q2_9MICO</name>
<feature type="domain" description="VTT" evidence="2">
    <location>
        <begin position="11"/>
        <end position="122"/>
    </location>
</feature>
<reference evidence="3 4" key="1">
    <citation type="submission" date="2015-12" db="EMBL/GenBank/DDBJ databases">
        <title>Serinicoccus chungangenesis strain CD08_5 genome sequencing and assembly.</title>
        <authorList>
            <person name="Chander A.M."/>
            <person name="Kaur G."/>
            <person name="Nair G.R."/>
            <person name="Dhawan D.K."/>
            <person name="Kochhar R.K."/>
            <person name="Mayilraj S."/>
            <person name="Bhadada S.K."/>
        </authorList>
    </citation>
    <scope>NUCLEOTIDE SEQUENCE [LARGE SCALE GENOMIC DNA]</scope>
    <source>
        <strain evidence="3 4">CD08_5</strain>
    </source>
</reference>
<accession>A0A0W8I0Q2</accession>
<feature type="transmembrane region" description="Helical" evidence="1">
    <location>
        <begin position="136"/>
        <end position="155"/>
    </location>
</feature>
<sequence length="183" mass="19873">MDAWQSFPLGLALAFLWGVAMLRGQVTYWIARSVTEQTLRHTRPTSGWRAAVHRWLASDALDRGRGAVERCGIGAVPLCYLTVGLQTVVLASAGVLRMRWWRFTLAQSVGALAWAAIYATVGFAVWALAFEALLAGGPWLVAGLAVALTVVVALGHRWYAVRRRESDADGVTTARSRPASAPR</sequence>
<evidence type="ECO:0000256" key="1">
    <source>
        <dbReference type="SAM" id="Phobius"/>
    </source>
</evidence>
<feature type="transmembrane region" description="Helical" evidence="1">
    <location>
        <begin position="73"/>
        <end position="96"/>
    </location>
</feature>
<evidence type="ECO:0000313" key="4">
    <source>
        <dbReference type="Proteomes" id="UP000054837"/>
    </source>
</evidence>
<gene>
    <name evidence="3" type="ORF">AVL62_12410</name>
</gene>
<dbReference type="EMBL" id="LQBL01000033">
    <property type="protein sequence ID" value="KUG51051.1"/>
    <property type="molecule type" value="Genomic_DNA"/>
</dbReference>
<dbReference type="AlphaFoldDB" id="A0A0W8I0Q2"/>
<evidence type="ECO:0000313" key="3">
    <source>
        <dbReference type="EMBL" id="KUG51051.1"/>
    </source>
</evidence>
<keyword evidence="1" id="KW-1133">Transmembrane helix</keyword>
<comment type="caution">
    <text evidence="3">The sequence shown here is derived from an EMBL/GenBank/DDBJ whole genome shotgun (WGS) entry which is preliminary data.</text>
</comment>
<evidence type="ECO:0000259" key="2">
    <source>
        <dbReference type="Pfam" id="PF09335"/>
    </source>
</evidence>
<dbReference type="Pfam" id="PF09335">
    <property type="entry name" value="VTT_dom"/>
    <property type="match status" value="1"/>
</dbReference>
<dbReference type="Proteomes" id="UP000054837">
    <property type="component" value="Unassembled WGS sequence"/>
</dbReference>
<dbReference type="OrthoDB" id="3426404at2"/>
<keyword evidence="4" id="KW-1185">Reference proteome</keyword>